<evidence type="ECO:0000313" key="3">
    <source>
        <dbReference type="Proteomes" id="UP000085678"/>
    </source>
</evidence>
<dbReference type="OrthoDB" id="337038at2759"/>
<dbReference type="GO" id="GO:0005576">
    <property type="term" value="C:extracellular region"/>
    <property type="evidence" value="ECO:0007669"/>
    <property type="project" value="InterPro"/>
</dbReference>
<dbReference type="CDD" id="cd05382">
    <property type="entry name" value="CAP_GAPR1-like"/>
    <property type="match status" value="2"/>
</dbReference>
<reference evidence="4 5" key="1">
    <citation type="submission" date="2025-04" db="UniProtKB">
        <authorList>
            <consortium name="RefSeq"/>
        </authorList>
    </citation>
    <scope>IDENTIFICATION</scope>
    <source>
        <tissue evidence="4 5">Gonads</tissue>
    </source>
</reference>
<dbReference type="Proteomes" id="UP000085678">
    <property type="component" value="Unplaced"/>
</dbReference>
<feature type="domain" description="SCP" evidence="2">
    <location>
        <begin position="296"/>
        <end position="434"/>
    </location>
</feature>
<dbReference type="RefSeq" id="XP_013391630.1">
    <property type="nucleotide sequence ID" value="XM_013536176.1"/>
</dbReference>
<dbReference type="PRINTS" id="PR00838">
    <property type="entry name" value="V5ALLERGEN"/>
</dbReference>
<dbReference type="PROSITE" id="PS01009">
    <property type="entry name" value="CRISP_1"/>
    <property type="match status" value="2"/>
</dbReference>
<feature type="domain" description="SCP" evidence="2">
    <location>
        <begin position="4"/>
        <end position="141"/>
    </location>
</feature>
<dbReference type="RefSeq" id="XP_013391629.1">
    <property type="nucleotide sequence ID" value="XM_013536175.1"/>
</dbReference>
<dbReference type="PRINTS" id="PR00837">
    <property type="entry name" value="V5TPXLIKE"/>
</dbReference>
<dbReference type="SUPFAM" id="SSF55797">
    <property type="entry name" value="PR-1-like"/>
    <property type="match status" value="2"/>
</dbReference>
<dbReference type="FunFam" id="3.40.33.10:FF:000002">
    <property type="entry name" value="Golgi-associated plant pathogenesis-related protein 1"/>
    <property type="match status" value="2"/>
</dbReference>
<dbReference type="InterPro" id="IPR002413">
    <property type="entry name" value="V5_allergen-like"/>
</dbReference>
<dbReference type="InterPro" id="IPR034113">
    <property type="entry name" value="SCP_GAPR1-like"/>
</dbReference>
<evidence type="ECO:0000313" key="4">
    <source>
        <dbReference type="RefSeq" id="XP_013391629.1"/>
    </source>
</evidence>
<dbReference type="SMART" id="SM00198">
    <property type="entry name" value="SCP"/>
    <property type="match status" value="2"/>
</dbReference>
<dbReference type="PANTHER" id="PTHR10334">
    <property type="entry name" value="CYSTEINE-RICH SECRETORY PROTEIN-RELATED"/>
    <property type="match status" value="1"/>
</dbReference>
<dbReference type="KEGG" id="lak:106159774"/>
<feature type="region of interest" description="Disordered" evidence="1">
    <location>
        <begin position="158"/>
        <end position="180"/>
    </location>
</feature>
<evidence type="ECO:0000259" key="2">
    <source>
        <dbReference type="SMART" id="SM00198"/>
    </source>
</evidence>
<evidence type="ECO:0000313" key="5">
    <source>
        <dbReference type="RefSeq" id="XP_013391630.1"/>
    </source>
</evidence>
<organism evidence="3 4">
    <name type="scientific">Lingula anatina</name>
    <name type="common">Brachiopod</name>
    <name type="synonym">Lingula unguis</name>
    <dbReference type="NCBI Taxonomy" id="7574"/>
    <lineage>
        <taxon>Eukaryota</taxon>
        <taxon>Metazoa</taxon>
        <taxon>Spiralia</taxon>
        <taxon>Lophotrochozoa</taxon>
        <taxon>Brachiopoda</taxon>
        <taxon>Linguliformea</taxon>
        <taxon>Lingulata</taxon>
        <taxon>Lingulida</taxon>
        <taxon>Linguloidea</taxon>
        <taxon>Lingulidae</taxon>
        <taxon>Lingula</taxon>
    </lineage>
</organism>
<dbReference type="STRING" id="7574.A0A1S3I2Q3"/>
<proteinExistence type="predicted"/>
<sequence length="454" mass="49630">MGSKFVDDAVAAHNVYRSKHKVGPLTKAKDLCEYAQKWADNIAKSGNFRHSDCMHKGERLGENIAMKYTSSGDPFTGQQVTDQWYSEVAKYTFGSDFSSGTGHFTQVVWKGSKEVGLGQAKAKDGKIFVVASYRPAGNMMGQFKDNVFKPDGPIVLPKKEEPKPMTFRSFGGADGSPGDSGMTRIVHTKTMPTTTSTQRTVRTVTNQGGPQTVSRMVVTETKTGPNGETITTTKETINGKETTTTKVTRKGESERLKNLHLDEDVTGNKYLPTNAWESSNNHVPAKPKPCKQSSNEFIDDCVRAHNHLRARHGAPPLKHNPDLSAHAQKWAEHLAELNVMKHSKSTFKGVKPGENVATRWSSDGGAYTGKDAVAQWYSEISKYDFKTASRCLTAGHFTQVVWKGSKEIGVGRAVGQDGRVYVVANYLPPGNMLGAFKENVLPPNSVPSNVVSFG</sequence>
<dbReference type="InterPro" id="IPR018244">
    <property type="entry name" value="Allrgn_V5/Tpx1_CS"/>
</dbReference>
<dbReference type="InterPro" id="IPR014044">
    <property type="entry name" value="CAP_dom"/>
</dbReference>
<name>A0A1S3I2Q3_LINAN</name>
<dbReference type="InterPro" id="IPR035940">
    <property type="entry name" value="CAP_sf"/>
</dbReference>
<dbReference type="AlphaFoldDB" id="A0A1S3I2Q3"/>
<protein>
    <submittedName>
        <fullName evidence="4 5">Protein PRY1 isoform X1</fullName>
    </submittedName>
</protein>
<dbReference type="GeneID" id="106159774"/>
<gene>
    <name evidence="4 5" type="primary">LOC106159774</name>
</gene>
<dbReference type="Pfam" id="PF00188">
    <property type="entry name" value="CAP"/>
    <property type="match status" value="2"/>
</dbReference>
<keyword evidence="3" id="KW-1185">Reference proteome</keyword>
<dbReference type="InterPro" id="IPR001283">
    <property type="entry name" value="CRISP-related"/>
</dbReference>
<accession>A0A1S3I2Q3</accession>
<evidence type="ECO:0000256" key="1">
    <source>
        <dbReference type="SAM" id="MobiDB-lite"/>
    </source>
</evidence>
<dbReference type="Gene3D" id="3.40.33.10">
    <property type="entry name" value="CAP"/>
    <property type="match status" value="2"/>
</dbReference>